<evidence type="ECO:0000256" key="1">
    <source>
        <dbReference type="SAM" id="Phobius"/>
    </source>
</evidence>
<keyword evidence="1" id="KW-0472">Membrane</keyword>
<keyword evidence="1" id="KW-1133">Transmembrane helix</keyword>
<protein>
    <submittedName>
        <fullName evidence="2">Uncharacterized protein</fullName>
    </submittedName>
</protein>
<gene>
    <name evidence="2" type="ORF">M0R89_13075</name>
</gene>
<dbReference type="AlphaFoldDB" id="A0A8U0HQW6"/>
<proteinExistence type="predicted"/>
<accession>A0A8U0HQW6</accession>
<evidence type="ECO:0000313" key="2">
    <source>
        <dbReference type="EMBL" id="UPV73472.1"/>
    </source>
</evidence>
<dbReference type="EMBL" id="CP096659">
    <property type="protein sequence ID" value="UPV73472.1"/>
    <property type="molecule type" value="Genomic_DNA"/>
</dbReference>
<keyword evidence="1" id="KW-0812">Transmembrane</keyword>
<feature type="transmembrane region" description="Helical" evidence="1">
    <location>
        <begin position="48"/>
        <end position="66"/>
    </location>
</feature>
<dbReference type="Proteomes" id="UP000830729">
    <property type="component" value="Chromosome"/>
</dbReference>
<name>A0A8U0HQW6_9EURY</name>
<organism evidence="2 3">
    <name type="scientific">Halorussus limi</name>
    <dbReference type="NCBI Taxonomy" id="2938695"/>
    <lineage>
        <taxon>Archaea</taxon>
        <taxon>Methanobacteriati</taxon>
        <taxon>Methanobacteriota</taxon>
        <taxon>Stenosarchaea group</taxon>
        <taxon>Halobacteria</taxon>
        <taxon>Halobacteriales</taxon>
        <taxon>Haladaptataceae</taxon>
        <taxon>Halorussus</taxon>
    </lineage>
</organism>
<evidence type="ECO:0000313" key="3">
    <source>
        <dbReference type="Proteomes" id="UP000830729"/>
    </source>
</evidence>
<reference evidence="2 3" key="1">
    <citation type="submission" date="2022-04" db="EMBL/GenBank/DDBJ databases">
        <title>Diverse halophilic archaea isolated from saline environments.</title>
        <authorList>
            <person name="Cui H.-L."/>
        </authorList>
    </citation>
    <scope>NUCLEOTIDE SEQUENCE [LARGE SCALE GENOMIC DNA]</scope>
    <source>
        <strain evidence="2 3">XZYJT49</strain>
    </source>
</reference>
<dbReference type="KEGG" id="halx:M0R89_13075"/>
<keyword evidence="3" id="KW-1185">Reference proteome</keyword>
<dbReference type="GeneID" id="72186148"/>
<dbReference type="RefSeq" id="WP_248649528.1">
    <property type="nucleotide sequence ID" value="NZ_CP096659.1"/>
</dbReference>
<sequence length="179" mass="19752">MTDEWTFRTTTGTATVADGRLEISGSARRLARGKWRDGWTTNAAGRRALFVFSTVSTAWFVVRGARKVPAVLAGRADLPSLFLVACIGLIALVVAYRATRTKTARLRDVAAARRVDDDRLSVEFDDEARDPLEIETPTERDADEAAEILRLRGVPVEDATDADTSESVGFRRRLLAKEK</sequence>
<feature type="transmembrane region" description="Helical" evidence="1">
    <location>
        <begin position="78"/>
        <end position="98"/>
    </location>
</feature>